<dbReference type="RefSeq" id="WP_379834764.1">
    <property type="nucleotide sequence ID" value="NZ_JBHRYQ010000001.1"/>
</dbReference>
<keyword evidence="1" id="KW-0472">Membrane</keyword>
<feature type="transmembrane region" description="Helical" evidence="1">
    <location>
        <begin position="526"/>
        <end position="543"/>
    </location>
</feature>
<reference evidence="3" key="1">
    <citation type="journal article" date="2019" name="Int. J. Syst. Evol. Microbiol.">
        <title>The Global Catalogue of Microorganisms (GCM) 10K type strain sequencing project: providing services to taxonomists for standard genome sequencing and annotation.</title>
        <authorList>
            <consortium name="The Broad Institute Genomics Platform"/>
            <consortium name="The Broad Institute Genome Sequencing Center for Infectious Disease"/>
            <person name="Wu L."/>
            <person name="Ma J."/>
        </authorList>
    </citation>
    <scope>NUCLEOTIDE SEQUENCE [LARGE SCALE GENOMIC DNA]</scope>
    <source>
        <strain evidence="3">CECT 7956</strain>
    </source>
</reference>
<organism evidence="2 3">
    <name type="scientific">Lacihabitans lacunae</name>
    <dbReference type="NCBI Taxonomy" id="1028214"/>
    <lineage>
        <taxon>Bacteria</taxon>
        <taxon>Pseudomonadati</taxon>
        <taxon>Bacteroidota</taxon>
        <taxon>Cytophagia</taxon>
        <taxon>Cytophagales</taxon>
        <taxon>Leadbetterellaceae</taxon>
        <taxon>Lacihabitans</taxon>
    </lineage>
</organism>
<dbReference type="PANTHER" id="PTHR38454">
    <property type="entry name" value="INTEGRAL MEMBRANE PROTEIN-RELATED"/>
    <property type="match status" value="1"/>
</dbReference>
<feature type="transmembrane region" description="Helical" evidence="1">
    <location>
        <begin position="792"/>
        <end position="810"/>
    </location>
</feature>
<proteinExistence type="predicted"/>
<dbReference type="PANTHER" id="PTHR38454:SF1">
    <property type="entry name" value="INTEGRAL MEMBRANE PROTEIN"/>
    <property type="match status" value="1"/>
</dbReference>
<dbReference type="Pfam" id="PF09586">
    <property type="entry name" value="YfhO"/>
    <property type="match status" value="1"/>
</dbReference>
<feature type="transmembrane region" description="Helical" evidence="1">
    <location>
        <begin position="93"/>
        <end position="116"/>
    </location>
</feature>
<gene>
    <name evidence="2" type="ORF">ACFOOI_02725</name>
</gene>
<accession>A0ABV7YSH6</accession>
<evidence type="ECO:0000313" key="3">
    <source>
        <dbReference type="Proteomes" id="UP001595616"/>
    </source>
</evidence>
<protein>
    <submittedName>
        <fullName evidence="2">YfhO family protein</fullName>
    </submittedName>
</protein>
<evidence type="ECO:0000256" key="1">
    <source>
        <dbReference type="SAM" id="Phobius"/>
    </source>
</evidence>
<name>A0ABV7YSH6_9BACT</name>
<keyword evidence="3" id="KW-1185">Reference proteome</keyword>
<feature type="transmembrane region" description="Helical" evidence="1">
    <location>
        <begin position="440"/>
        <end position="459"/>
    </location>
</feature>
<dbReference type="Proteomes" id="UP001595616">
    <property type="component" value="Unassembled WGS sequence"/>
</dbReference>
<keyword evidence="1" id="KW-1133">Transmembrane helix</keyword>
<comment type="caution">
    <text evidence="2">The sequence shown here is derived from an EMBL/GenBank/DDBJ whole genome shotgun (WGS) entry which is preliminary data.</text>
</comment>
<feature type="transmembrane region" description="Helical" evidence="1">
    <location>
        <begin position="148"/>
        <end position="167"/>
    </location>
</feature>
<feature type="transmembrane region" description="Helical" evidence="1">
    <location>
        <begin position="12"/>
        <end position="29"/>
    </location>
</feature>
<feature type="transmembrane region" description="Helical" evidence="1">
    <location>
        <begin position="172"/>
        <end position="189"/>
    </location>
</feature>
<feature type="transmembrane region" description="Helical" evidence="1">
    <location>
        <begin position="342"/>
        <end position="360"/>
    </location>
</feature>
<feature type="transmembrane region" description="Helical" evidence="1">
    <location>
        <begin position="226"/>
        <end position="245"/>
    </location>
</feature>
<feature type="transmembrane region" description="Helical" evidence="1">
    <location>
        <begin position="501"/>
        <end position="519"/>
    </location>
</feature>
<dbReference type="EMBL" id="JBHRYQ010000001">
    <property type="protein sequence ID" value="MFC3809554.1"/>
    <property type="molecule type" value="Genomic_DNA"/>
</dbReference>
<feature type="transmembrane region" description="Helical" evidence="1">
    <location>
        <begin position="367"/>
        <end position="384"/>
    </location>
</feature>
<dbReference type="InterPro" id="IPR018580">
    <property type="entry name" value="Uncharacterised_YfhO"/>
</dbReference>
<sequence length="812" mass="90065">MKNSFDFKKLIPSLIAIVIFLGITFIYFSPVLSGKTLSMHDINMASGGAKELQDYHEKTGEWVYWTNSMFGGMPSFMIVGDYPYSLSSKIGQFFTNALPAPANVIFLLMVGFYILMVSLKKSNAVAIIASIAYAFGTYNFLYTEAGHISKILALAYCPALLAGFVYIFRGKYLLGAFLTALFFGLELYANHLQITYYFAFILIAYTAYEGIKLIQKRELSKLGKVVGALAISVLIGIGMNGMRLWNNLSYSAETTRGKSELKTSSAGTSGLDRDYAFGWSYGIDESFNLLFPDIMGGGSSGSLGVDSDTYKTLTSGGVDAGMAQQFIGQLPLYHGNQSFTTGPSYSGIIVIFLFILGLFLIKSKFKWVTFGLTLFFLMLSWGSNFPSINNIIYDNLPGYNKFRAVTMTLTIVHFLLVFGAANTLSELFDKKFNWEELKKSVFYSLGTIVALAVVGYFSVSFSGANDASFKESLTQSLGGDFSARVLNALVSDRESMAIKDIQRGLILVLLCIGLIYLFSKQKIKHIFLVAGIALLLVFDMFGVNKRYFNNDDFMNKNQAQVVFEPTAADLEILKDTDPNYKVVNLTTGFWSDARDSYFHKSIGGYHGAKLKKIQELYDYQMTKDGKINLPILNMLNTKYLIVNGPDNKPMAQRNPDALGHAWFVDSLVSVPNADVEIELIGKINPKNTAVAQENQKLSNKVFAKDSANKIVLSSYKPNELVYETNTTSDQFAVFSEIYYRGNIDWISTIDGQTVDHQKVDYTLRGIQIPKGKHEVKFVFKPKSVEIGGKIDLAASIGLVLLGLIVLIVNIKK</sequence>
<keyword evidence="1" id="KW-0812">Transmembrane</keyword>
<evidence type="ECO:0000313" key="2">
    <source>
        <dbReference type="EMBL" id="MFC3809554.1"/>
    </source>
</evidence>
<feature type="transmembrane region" description="Helical" evidence="1">
    <location>
        <begin position="404"/>
        <end position="428"/>
    </location>
</feature>
<feature type="transmembrane region" description="Helical" evidence="1">
    <location>
        <begin position="123"/>
        <end position="142"/>
    </location>
</feature>
<feature type="transmembrane region" description="Helical" evidence="1">
    <location>
        <begin position="195"/>
        <end position="214"/>
    </location>
</feature>